<dbReference type="AlphaFoldDB" id="A0A6F9DWT2"/>
<dbReference type="Gene3D" id="2.160.10.10">
    <property type="entry name" value="Hexapeptide repeat proteins"/>
    <property type="match status" value="1"/>
</dbReference>
<comment type="pathway">
    <text evidence="1">Glycan biosynthesis; glycogen biosynthesis.</text>
</comment>
<dbReference type="GO" id="GO:0005978">
    <property type="term" value="P:glycogen biosynthetic process"/>
    <property type="evidence" value="ECO:0007669"/>
    <property type="project" value="UniProtKB-UniPathway"/>
</dbReference>
<name>A0A6F9DWT2_9ASCI</name>
<evidence type="ECO:0000256" key="5">
    <source>
        <dbReference type="ARBA" id="ARBA00019048"/>
    </source>
</evidence>
<comment type="function">
    <text evidence="8">UTP--glucose-1-phosphate uridylyltransferase catalyzing the conversion of glucose-1-phosphate into UDP-glucose, a crucial precursor for the production of glycogen.</text>
</comment>
<evidence type="ECO:0000256" key="10">
    <source>
        <dbReference type="ARBA" id="ARBA00047432"/>
    </source>
</evidence>
<evidence type="ECO:0000256" key="11">
    <source>
        <dbReference type="SAM" id="MobiDB-lite"/>
    </source>
</evidence>
<evidence type="ECO:0000256" key="3">
    <source>
        <dbReference type="ARBA" id="ARBA00011823"/>
    </source>
</evidence>
<dbReference type="GO" id="GO:0006011">
    <property type="term" value="P:UDP-alpha-D-glucose metabolic process"/>
    <property type="evidence" value="ECO:0007669"/>
    <property type="project" value="InterPro"/>
</dbReference>
<dbReference type="Pfam" id="PF01704">
    <property type="entry name" value="UDPGP"/>
    <property type="match status" value="1"/>
</dbReference>
<organism evidence="12">
    <name type="scientific">Phallusia mammillata</name>
    <dbReference type="NCBI Taxonomy" id="59560"/>
    <lineage>
        <taxon>Eukaryota</taxon>
        <taxon>Metazoa</taxon>
        <taxon>Chordata</taxon>
        <taxon>Tunicata</taxon>
        <taxon>Ascidiacea</taxon>
        <taxon>Phlebobranchia</taxon>
        <taxon>Ascidiidae</taxon>
        <taxon>Phallusia</taxon>
    </lineage>
</organism>
<evidence type="ECO:0000256" key="6">
    <source>
        <dbReference type="ARBA" id="ARBA00022679"/>
    </source>
</evidence>
<evidence type="ECO:0000256" key="7">
    <source>
        <dbReference type="ARBA" id="ARBA00022695"/>
    </source>
</evidence>
<evidence type="ECO:0000256" key="8">
    <source>
        <dbReference type="ARBA" id="ARBA00023579"/>
    </source>
</evidence>
<dbReference type="PANTHER" id="PTHR43511">
    <property type="match status" value="1"/>
</dbReference>
<dbReference type="GO" id="GO:0003983">
    <property type="term" value="F:UTP:glucose-1-phosphate uridylyltransferase activity"/>
    <property type="evidence" value="ECO:0007669"/>
    <property type="project" value="UniProtKB-EC"/>
</dbReference>
<evidence type="ECO:0000256" key="9">
    <source>
        <dbReference type="ARBA" id="ARBA00031959"/>
    </source>
</evidence>
<keyword evidence="7 12" id="KW-0548">Nucleotidyltransferase</keyword>
<dbReference type="EC" id="2.7.7.9" evidence="4"/>
<dbReference type="InterPro" id="IPR016267">
    <property type="entry name" value="UDPGP_trans"/>
</dbReference>
<comment type="catalytic activity">
    <reaction evidence="10">
        <text>alpha-D-glucose 1-phosphate + UTP + H(+) = UDP-alpha-D-glucose + diphosphate</text>
        <dbReference type="Rhea" id="RHEA:19889"/>
        <dbReference type="ChEBI" id="CHEBI:15378"/>
        <dbReference type="ChEBI" id="CHEBI:33019"/>
        <dbReference type="ChEBI" id="CHEBI:46398"/>
        <dbReference type="ChEBI" id="CHEBI:58601"/>
        <dbReference type="ChEBI" id="CHEBI:58885"/>
        <dbReference type="EC" id="2.7.7.9"/>
    </reaction>
    <physiologicalReaction direction="left-to-right" evidence="10">
        <dbReference type="Rhea" id="RHEA:19890"/>
    </physiologicalReaction>
</comment>
<dbReference type="SUPFAM" id="SSF53448">
    <property type="entry name" value="Nucleotide-diphospho-sugar transferases"/>
    <property type="match status" value="1"/>
</dbReference>
<comment type="similarity">
    <text evidence="2">Belongs to the UDPGP type 1 family.</text>
</comment>
<dbReference type="InterPro" id="IPR002618">
    <property type="entry name" value="UDPGP_fam"/>
</dbReference>
<dbReference type="FunFam" id="3.90.550.10:FF:000002">
    <property type="entry name" value="UTP--glucose-1-phosphate uridylyltransferase"/>
    <property type="match status" value="1"/>
</dbReference>
<evidence type="ECO:0000256" key="4">
    <source>
        <dbReference type="ARBA" id="ARBA00012415"/>
    </source>
</evidence>
<dbReference type="InterPro" id="IPR029044">
    <property type="entry name" value="Nucleotide-diphossugar_trans"/>
</dbReference>
<evidence type="ECO:0000256" key="2">
    <source>
        <dbReference type="ARBA" id="ARBA00010401"/>
    </source>
</evidence>
<keyword evidence="6 12" id="KW-0808">Transferase</keyword>
<dbReference type="CDD" id="cd00897">
    <property type="entry name" value="UGPase_euk"/>
    <property type="match status" value="1"/>
</dbReference>
<gene>
    <name evidence="12" type="primary">Ugp2</name>
</gene>
<reference evidence="12" key="1">
    <citation type="submission" date="2020-04" db="EMBL/GenBank/DDBJ databases">
        <authorList>
            <person name="Neveu A P."/>
        </authorList>
    </citation>
    <scope>NUCLEOTIDE SEQUENCE</scope>
    <source>
        <tissue evidence="12">Whole embryo</tissue>
    </source>
</reference>
<feature type="region of interest" description="Disordered" evidence="11">
    <location>
        <begin position="1"/>
        <end position="31"/>
    </location>
</feature>
<accession>A0A6F9DWT2</accession>
<comment type="subunit">
    <text evidence="3">Homooctamer.</text>
</comment>
<dbReference type="FunFam" id="2.160.10.10:FF:000001">
    <property type="entry name" value="UTP--glucose-1-phosphate uridylyltransferase"/>
    <property type="match status" value="1"/>
</dbReference>
<evidence type="ECO:0000256" key="1">
    <source>
        <dbReference type="ARBA" id="ARBA00004964"/>
    </source>
</evidence>
<dbReference type="EMBL" id="LR791636">
    <property type="protein sequence ID" value="CAB3267498.1"/>
    <property type="molecule type" value="mRNA"/>
</dbReference>
<dbReference type="UniPathway" id="UPA00164"/>
<evidence type="ECO:0000313" key="12">
    <source>
        <dbReference type="EMBL" id="CAB3267498.1"/>
    </source>
</evidence>
<dbReference type="Gene3D" id="3.90.550.10">
    <property type="entry name" value="Spore Coat Polysaccharide Biosynthesis Protein SpsA, Chain A"/>
    <property type="match status" value="1"/>
</dbReference>
<protein>
    <recommendedName>
        <fullName evidence="5">UTP--glucose-1-phosphate uridylyltransferase</fullName>
        <ecNumber evidence="4">2.7.7.9</ecNumber>
    </recommendedName>
    <alternativeName>
        <fullName evidence="9">UDP-glucose pyrophosphorylase</fullName>
    </alternativeName>
</protein>
<sequence length="589" mass="66176">MLTKGMEGKQPVMLNGESKERVNGYSPTRTDLPCNKLAEHVTEKTVKVESKHNENAGVFDPTGINRQSSTNYVDWELLFSDPQIPSSPRGAHLERTQSIMEFQQLMKNDAKSALRHELDRLGKTADTENRDGVKKDFENFEKLFKRFLLKTGPSVVWSEIKSPPEGYIKSYRDISSCELSCSEKDLLSKLVVVKLNGGLGTSMGCVGPKSLISVRSGLTFLDLTVQQIESLNKRYQADVPLVLMNSFNTHDDTNMILRKYHSCQVKIHTFNQNRYPRINKETLLPIPQSCDDPLEAWYPPGHGDVYECIVKSGLLEAFVKQGKEFMFVSNIDNLGATVDLHILNMMVNPPEGQKPCDFVMEVTDKTRADVKGGTLIDYNGKLRLLEIAQVPKENVDEFKSVSKFKIFNTNNLWMHMPTVAKLVNSGEMNMEVIVNNKRLQNGTNVIQLETACGAGVKNFANAVGINVPRSRFLPVKKTSDLLLVMSNLYELQHGSMMMSKKRQFPTTPLIKLGDEHFSKIHKFMGRFQNIPDMLELDHLTVSGDVTFGNNVTLKGTVIIIANHGERIDIPSGAFLENKIVSGNLRILDH</sequence>
<proteinExistence type="evidence at transcript level"/>